<reference evidence="3 4" key="2">
    <citation type="submission" date="2019-08" db="EMBL/GenBank/DDBJ databases">
        <title>Amycolatopsis acidicola sp. nov., isolated from peat swamp forest soil.</title>
        <authorList>
            <person name="Srisuk N."/>
        </authorList>
    </citation>
    <scope>NUCLEOTIDE SEQUENCE [LARGE SCALE GENOMIC DNA]</scope>
    <source>
        <strain evidence="3 4">TBRC 6029</strain>
    </source>
</reference>
<gene>
    <name evidence="3" type="ORF">FNH05_16200</name>
</gene>
<comment type="caution">
    <text evidence="3">The sequence shown here is derived from an EMBL/GenBank/DDBJ whole genome shotgun (WGS) entry which is preliminary data.</text>
</comment>
<name>A0A558CMV3_9PSEU</name>
<evidence type="ECO:0000313" key="3">
    <source>
        <dbReference type="EMBL" id="TVT50106.1"/>
    </source>
</evidence>
<protein>
    <recommendedName>
        <fullName evidence="2">ARB-07466-like C-terminal domain-containing protein</fullName>
    </recommendedName>
</protein>
<dbReference type="Pfam" id="PF26571">
    <property type="entry name" value="VldE"/>
    <property type="match status" value="1"/>
</dbReference>
<reference evidence="3 4" key="1">
    <citation type="submission" date="2019-07" db="EMBL/GenBank/DDBJ databases">
        <authorList>
            <person name="Duangmal K."/>
            <person name="Teo W.F.A."/>
        </authorList>
    </citation>
    <scope>NUCLEOTIDE SEQUENCE [LARGE SCALE GENOMIC DNA]</scope>
    <source>
        <strain evidence="3 4">TBRC 6029</strain>
    </source>
</reference>
<evidence type="ECO:0000259" key="2">
    <source>
        <dbReference type="Pfam" id="PF26571"/>
    </source>
</evidence>
<organism evidence="3 4">
    <name type="scientific">Amycolatopsis rhizosphaerae</name>
    <dbReference type="NCBI Taxonomy" id="2053003"/>
    <lineage>
        <taxon>Bacteria</taxon>
        <taxon>Bacillati</taxon>
        <taxon>Actinomycetota</taxon>
        <taxon>Actinomycetes</taxon>
        <taxon>Pseudonocardiales</taxon>
        <taxon>Pseudonocardiaceae</taxon>
        <taxon>Amycolatopsis</taxon>
    </lineage>
</organism>
<feature type="region of interest" description="Disordered" evidence="1">
    <location>
        <begin position="57"/>
        <end position="133"/>
    </location>
</feature>
<dbReference type="AlphaFoldDB" id="A0A558CMV3"/>
<proteinExistence type="predicted"/>
<dbReference type="Proteomes" id="UP000320011">
    <property type="component" value="Unassembled WGS sequence"/>
</dbReference>
<evidence type="ECO:0000256" key="1">
    <source>
        <dbReference type="SAM" id="MobiDB-lite"/>
    </source>
</evidence>
<dbReference type="EMBL" id="VJWX01000143">
    <property type="protein sequence ID" value="TVT50106.1"/>
    <property type="molecule type" value="Genomic_DNA"/>
</dbReference>
<keyword evidence="4" id="KW-1185">Reference proteome</keyword>
<dbReference type="InterPro" id="IPR058593">
    <property type="entry name" value="ARB_07466-like_C"/>
</dbReference>
<feature type="domain" description="ARB-07466-like C-terminal" evidence="2">
    <location>
        <begin position="163"/>
        <end position="257"/>
    </location>
</feature>
<dbReference type="OrthoDB" id="2989771at2"/>
<accession>A0A558CMV3</accession>
<sequence>MAGRHRAKKNRKLPALAAVTAAFLLGFTVWVTGGPWQSHTPTLAMQASLPTTASTLLAASGTPTTDGTSSSAATSTEASSSSTTTITRRTTTSTPPVLATASNTASTMSSTTGPTTGPTVASSTAPIAPASPDQSAPAVAVVAPVAPTTTTPKVVQACSTVLDGAQPNAAMVGNYLKKLFPVSQILGRGDRAEPGDHPAGLALDFMVNTSTGNALADFVLANRDRLGVKYVIWRQRYNDGSGWSAMPDRGSVTANHYDHVHVSFNAGTAVLVSC</sequence>
<evidence type="ECO:0000313" key="4">
    <source>
        <dbReference type="Proteomes" id="UP000320011"/>
    </source>
</evidence>